<feature type="transmembrane region" description="Helical" evidence="1">
    <location>
        <begin position="267"/>
        <end position="285"/>
    </location>
</feature>
<dbReference type="Proteomes" id="UP000255317">
    <property type="component" value="Unassembled WGS sequence"/>
</dbReference>
<accession>A0A370QGA8</accession>
<name>A0A370QGA8_9FLAO</name>
<dbReference type="InterPro" id="IPR025646">
    <property type="entry name" value="DUF4350"/>
</dbReference>
<dbReference type="AlphaFoldDB" id="A0A370QGA8"/>
<evidence type="ECO:0000256" key="1">
    <source>
        <dbReference type="SAM" id="Phobius"/>
    </source>
</evidence>
<protein>
    <submittedName>
        <fullName evidence="3">Uncharacterized protein DUF4350</fullName>
    </submittedName>
</protein>
<gene>
    <name evidence="3" type="ORF">C8D94_102260</name>
</gene>
<proteinExistence type="predicted"/>
<keyword evidence="4" id="KW-1185">Reference proteome</keyword>
<dbReference type="RefSeq" id="WP_115123283.1">
    <property type="nucleotide sequence ID" value="NZ_QRAO01000002.1"/>
</dbReference>
<dbReference type="EMBL" id="QRAO01000002">
    <property type="protein sequence ID" value="RDK87080.1"/>
    <property type="molecule type" value="Genomic_DNA"/>
</dbReference>
<evidence type="ECO:0000259" key="2">
    <source>
        <dbReference type="Pfam" id="PF14258"/>
    </source>
</evidence>
<dbReference type="OrthoDB" id="1111222at2"/>
<organism evidence="3 4">
    <name type="scientific">Marinirhabdus gelatinilytica</name>
    <dbReference type="NCBI Taxonomy" id="1703343"/>
    <lineage>
        <taxon>Bacteria</taxon>
        <taxon>Pseudomonadati</taxon>
        <taxon>Bacteroidota</taxon>
        <taxon>Flavobacteriia</taxon>
        <taxon>Flavobacteriales</taxon>
        <taxon>Flavobacteriaceae</taxon>
    </lineage>
</organism>
<evidence type="ECO:0000313" key="3">
    <source>
        <dbReference type="EMBL" id="RDK87080.1"/>
    </source>
</evidence>
<evidence type="ECO:0000313" key="4">
    <source>
        <dbReference type="Proteomes" id="UP000255317"/>
    </source>
</evidence>
<sequence>MTKLQKIVVFTLLGLVSLLVYVEATKPQPINWFQSYSRVDKIPFGTYVLHDLLSEKVAGNFIEINRPPFEAVSDSALQGTYFFVNNYVGINGDEMDRLLSWVEEGNTLFFASHGFSYELEDTLSLETTTVYNINAIGSQPLLELTNSTLQSETPHKIDRDLSVYVFEEIDTLSHTVLGQADVYNDTLSLENPAPNFIKAPFGEGTIFLHTQPEVFTNYFLLDDNNLNYTEGVLGYLDTTNNIYWDNHYKSGKPIETSPLYILLNNKYLKWAYYFMLMGALLFVLFEGKRKQRKIPVVEPPANKTFEYTRTIAGMYYDQKDYTAIAKKQIALFMEYVRTRLRIPTEHINARFFTQVAARSGNSVEDTKALFTFMDHIHKAENIQPETLQRLYKQITTYKQKTDGKS</sequence>
<dbReference type="Pfam" id="PF14258">
    <property type="entry name" value="DUF4350"/>
    <property type="match status" value="1"/>
</dbReference>
<keyword evidence="1" id="KW-0472">Membrane</keyword>
<keyword evidence="1" id="KW-0812">Transmembrane</keyword>
<reference evidence="3 4" key="1">
    <citation type="submission" date="2018-07" db="EMBL/GenBank/DDBJ databases">
        <title>Genomic Encyclopedia of Type Strains, Phase IV (KMG-IV): sequencing the most valuable type-strain genomes for metagenomic binning, comparative biology and taxonomic classification.</title>
        <authorList>
            <person name="Goeker M."/>
        </authorList>
    </citation>
    <scope>NUCLEOTIDE SEQUENCE [LARGE SCALE GENOMIC DNA]</scope>
    <source>
        <strain evidence="3 4">DSM 101478</strain>
    </source>
</reference>
<keyword evidence="1" id="KW-1133">Transmembrane helix</keyword>
<feature type="domain" description="DUF4350" evidence="2">
    <location>
        <begin position="40"/>
        <end position="232"/>
    </location>
</feature>
<comment type="caution">
    <text evidence="3">The sequence shown here is derived from an EMBL/GenBank/DDBJ whole genome shotgun (WGS) entry which is preliminary data.</text>
</comment>